<proteinExistence type="predicted"/>
<gene>
    <name evidence="7" type="ORF">KQ657_003043</name>
</gene>
<dbReference type="CDD" id="cd12148">
    <property type="entry name" value="fungal_TF_MHR"/>
    <property type="match status" value="1"/>
</dbReference>
<dbReference type="InterPro" id="IPR007219">
    <property type="entry name" value="XnlR_reg_dom"/>
</dbReference>
<name>A0A9P7V543_9ASCO</name>
<dbReference type="Pfam" id="PF04082">
    <property type="entry name" value="Fungal_trans"/>
    <property type="match status" value="1"/>
</dbReference>
<dbReference type="GO" id="GO:0043565">
    <property type="term" value="F:sequence-specific DNA binding"/>
    <property type="evidence" value="ECO:0007669"/>
    <property type="project" value="TreeGrafter"/>
</dbReference>
<evidence type="ECO:0000256" key="1">
    <source>
        <dbReference type="ARBA" id="ARBA00004123"/>
    </source>
</evidence>
<dbReference type="PANTHER" id="PTHR47540">
    <property type="entry name" value="THIAMINE REPRESSIBLE GENES REGULATORY PROTEIN THI5"/>
    <property type="match status" value="1"/>
</dbReference>
<sequence>MLSGDMGLENFLLPDFVTDLLQGKMYDLAYHKLPEKSHALTLIHKVNNTYSGEFYLLDMETIIPIVDDVYEKFDRRNAFSDVVRKTNHGHLCYLFSTFAFGEQLLNSHMVLNLKVKIPGIEYFLLALQLAHLNREEIDLCFIQTALILGLYSVNLNRYNTVYNFFGVAVRSTLAKGLHRKSEMKLTGTPEEIFVKRKLLEKMKRVFWSVYVIDTTWSTHRMSLPVHINYVDTDADLPLDDPLDLQDNFDVNFLELNVHLSKYIAKSMKLIHGANMRTLSVSYVNTAQFNQKQQAKNCLSCLRELVTCFEEPYLTEFDRVRLFTGERRSLTNLFLRFHQLVIIITRPLLFLVFIRDAPRLENPSEILQAIVKGIHVAHTQIDIILSFYANQQLFVLGFWDSQHLFSAIMVAIIGAIIGKGFDRIPHGVALLKYMADHNNINALNCMKKLAHVNEFLLQTPEIGFTLNLRQSIENIDLIPSEFGINSSSSGLDLVNPPPLAAFIKSNINPTVTWRPFEDPVSSTPSSYSSREDWNEGISNYSSHSKNILFNMINSIQSWDVYADKNE</sequence>
<evidence type="ECO:0000256" key="4">
    <source>
        <dbReference type="ARBA" id="ARBA00023163"/>
    </source>
</evidence>
<keyword evidence="3" id="KW-0238">DNA-binding</keyword>
<keyword evidence="5" id="KW-0539">Nucleus</keyword>
<dbReference type="RefSeq" id="XP_043047090.1">
    <property type="nucleotide sequence ID" value="XM_043193780.1"/>
</dbReference>
<dbReference type="GO" id="GO:0008270">
    <property type="term" value="F:zinc ion binding"/>
    <property type="evidence" value="ECO:0007669"/>
    <property type="project" value="InterPro"/>
</dbReference>
<feature type="domain" description="Xylanolytic transcriptional activator regulatory" evidence="6">
    <location>
        <begin position="161"/>
        <end position="243"/>
    </location>
</feature>
<dbReference type="GeneID" id="66116417"/>
<keyword evidence="8" id="KW-1185">Reference proteome</keyword>
<keyword evidence="2" id="KW-0805">Transcription regulation</keyword>
<reference evidence="7" key="1">
    <citation type="submission" date="2021-03" db="EMBL/GenBank/DDBJ databases">
        <authorList>
            <person name="Palmer J.M."/>
        </authorList>
    </citation>
    <scope>NUCLEOTIDE SEQUENCE</scope>
    <source>
        <strain evidence="7">ARV_011</strain>
    </source>
</reference>
<dbReference type="GO" id="GO:0006351">
    <property type="term" value="P:DNA-templated transcription"/>
    <property type="evidence" value="ECO:0007669"/>
    <property type="project" value="InterPro"/>
</dbReference>
<comment type="caution">
    <text evidence="7">The sequence shown here is derived from an EMBL/GenBank/DDBJ whole genome shotgun (WGS) entry which is preliminary data.</text>
</comment>
<protein>
    <recommendedName>
        <fullName evidence="6">Xylanolytic transcriptional activator regulatory domain-containing protein</fullName>
    </recommendedName>
</protein>
<comment type="subcellular location">
    <subcellularLocation>
        <location evidence="1">Nucleus</location>
    </subcellularLocation>
</comment>
<keyword evidence="4" id="KW-0804">Transcription</keyword>
<evidence type="ECO:0000259" key="6">
    <source>
        <dbReference type="SMART" id="SM00906"/>
    </source>
</evidence>
<dbReference type="GO" id="GO:0045944">
    <property type="term" value="P:positive regulation of transcription by RNA polymerase II"/>
    <property type="evidence" value="ECO:0007669"/>
    <property type="project" value="TreeGrafter"/>
</dbReference>
<dbReference type="AlphaFoldDB" id="A0A9P7V543"/>
<dbReference type="InterPro" id="IPR051711">
    <property type="entry name" value="Stress_Response_Reg"/>
</dbReference>
<organism evidence="7 8">
    <name type="scientific">Scheffersomyces spartinae</name>
    <dbReference type="NCBI Taxonomy" id="45513"/>
    <lineage>
        <taxon>Eukaryota</taxon>
        <taxon>Fungi</taxon>
        <taxon>Dikarya</taxon>
        <taxon>Ascomycota</taxon>
        <taxon>Saccharomycotina</taxon>
        <taxon>Pichiomycetes</taxon>
        <taxon>Debaryomycetaceae</taxon>
        <taxon>Scheffersomyces</taxon>
    </lineage>
</organism>
<accession>A0A9P7V543</accession>
<dbReference type="OrthoDB" id="3266505at2759"/>
<evidence type="ECO:0000313" key="7">
    <source>
        <dbReference type="EMBL" id="KAG7191538.1"/>
    </source>
</evidence>
<evidence type="ECO:0000256" key="2">
    <source>
        <dbReference type="ARBA" id="ARBA00023015"/>
    </source>
</evidence>
<evidence type="ECO:0000256" key="5">
    <source>
        <dbReference type="ARBA" id="ARBA00023242"/>
    </source>
</evidence>
<dbReference type="GO" id="GO:0005634">
    <property type="term" value="C:nucleus"/>
    <property type="evidence" value="ECO:0007669"/>
    <property type="project" value="UniProtKB-SubCell"/>
</dbReference>
<dbReference type="Proteomes" id="UP000790833">
    <property type="component" value="Unassembled WGS sequence"/>
</dbReference>
<evidence type="ECO:0000256" key="3">
    <source>
        <dbReference type="ARBA" id="ARBA00023125"/>
    </source>
</evidence>
<evidence type="ECO:0000313" key="8">
    <source>
        <dbReference type="Proteomes" id="UP000790833"/>
    </source>
</evidence>
<dbReference type="SMART" id="SM00906">
    <property type="entry name" value="Fungal_trans"/>
    <property type="match status" value="1"/>
</dbReference>
<dbReference type="EMBL" id="JAHMUF010000027">
    <property type="protein sequence ID" value="KAG7191538.1"/>
    <property type="molecule type" value="Genomic_DNA"/>
</dbReference>
<dbReference type="PANTHER" id="PTHR47540:SF4">
    <property type="entry name" value="TRANSCRIPTION FACTOR RGLT"/>
    <property type="match status" value="1"/>
</dbReference>